<evidence type="ECO:0000313" key="2">
    <source>
        <dbReference type="Proteomes" id="UP001615411"/>
    </source>
</evidence>
<comment type="caution">
    <text evidence="1">The sequence shown here is derived from an EMBL/GenBank/DDBJ whole genome shotgun (WGS) entry which is preliminary data.</text>
</comment>
<reference evidence="1" key="1">
    <citation type="submission" date="2024-10" db="EMBL/GenBank/DDBJ databases">
        <title>Aeromonas and Pseudomonas from the Cagarras Archipelago, Rio de Janeiro, Brazil.</title>
        <authorList>
            <person name="Canellas A.L.B."/>
            <person name="Laport M.S."/>
        </authorList>
    </citation>
    <scope>NUCLEOTIDE SEQUENCE</scope>
    <source>
        <strain evidence="1">ACP-7</strain>
    </source>
</reference>
<keyword evidence="2" id="KW-1185">Reference proteome</keyword>
<gene>
    <name evidence="1" type="ORF">ACIKP7_19255</name>
</gene>
<accession>A0ACC7M574</accession>
<protein>
    <submittedName>
        <fullName evidence="1">Arylsulfatase</fullName>
    </submittedName>
</protein>
<name>A0ACC7M574_9PSED</name>
<dbReference type="EMBL" id="JBIUGF010000070">
    <property type="protein sequence ID" value="MFJ1340262.1"/>
    <property type="molecule type" value="Genomic_DNA"/>
</dbReference>
<dbReference type="Proteomes" id="UP001615411">
    <property type="component" value="Unassembled WGS sequence"/>
</dbReference>
<proteinExistence type="predicted"/>
<sequence length="529" mass="58943">MTGKRRWIPRLAMIAVSVLGITAGAVSAADKPNILVIFGDDIGQTNISAYSMGVVGYKTPNIDRIAKEGMMFTDYYAENSCTAGRSSFITGQSPLRTGLSKVGAPGAPVGLQDRDITIAQALKSLGYATGQFGKNHLGDKDEYLPTKHGFDEFFGNLYHLNAEEEPERPYWPKDPNDPFVKNFSPRGVIHAFADGKIEDTGALTTKRMETIDDETTAGAQAFIKKQVEADKPFFVWMNTTRMHVFTHVRDSMKGQSGMPGNEYADGMLEHDGDVGKLLQTLDELKIADNTIVVYTTDNGPNQFSWPDAATTPFRSEKDSNWEGAFRVPAIVRWPGKIKEGTVSNEMFSGLDWFPTLLAAAGAPDVKDKLLKGWAPTSGGKDFKVHLDGFNQLPYLTGQQPKGARDEFYYFNDDGDLVAMRFGDWKAVFCEQRRPGGFEVWQDPFVCLRVPKIFNLRMDPYERADVVSDQYNDWLAKNVYLTGIATMKASMFLETFVDYPPSQHPASFSIDQVRKSVDARIEAKMKQNKQ</sequence>
<evidence type="ECO:0000313" key="1">
    <source>
        <dbReference type="EMBL" id="MFJ1340262.1"/>
    </source>
</evidence>
<organism evidence="1 2">
    <name type="scientific">Pseudomonas caricapapayae</name>
    <dbReference type="NCBI Taxonomy" id="46678"/>
    <lineage>
        <taxon>Bacteria</taxon>
        <taxon>Pseudomonadati</taxon>
        <taxon>Pseudomonadota</taxon>
        <taxon>Gammaproteobacteria</taxon>
        <taxon>Pseudomonadales</taxon>
        <taxon>Pseudomonadaceae</taxon>
        <taxon>Pseudomonas</taxon>
    </lineage>
</organism>